<dbReference type="GO" id="GO:0006816">
    <property type="term" value="P:calcium ion transport"/>
    <property type="evidence" value="ECO:0007669"/>
    <property type="project" value="InterPro"/>
</dbReference>
<dbReference type="OMA" id="EMFPRAN"/>
<dbReference type="AlphaFoldDB" id="E9HRP8"/>
<name>E9HRP8_DAPPU</name>
<feature type="compositionally biased region" description="Basic and acidic residues" evidence="1">
    <location>
        <begin position="204"/>
        <end position="215"/>
    </location>
</feature>
<gene>
    <name evidence="2" type="ORF">DAPPUDRAFT_65420</name>
</gene>
<dbReference type="KEGG" id="dpx:DAPPUDRAFT_65420"/>
<dbReference type="EMBL" id="GL732740">
    <property type="protein sequence ID" value="EFX65582.1"/>
    <property type="molecule type" value="Genomic_DNA"/>
</dbReference>
<protein>
    <submittedName>
        <fullName evidence="2">Uncharacterized protein</fullName>
    </submittedName>
</protein>
<dbReference type="Proteomes" id="UP000000305">
    <property type="component" value="Unassembled WGS sequence"/>
</dbReference>
<organism evidence="2 3">
    <name type="scientific">Daphnia pulex</name>
    <name type="common">Water flea</name>
    <dbReference type="NCBI Taxonomy" id="6669"/>
    <lineage>
        <taxon>Eukaryota</taxon>
        <taxon>Metazoa</taxon>
        <taxon>Ecdysozoa</taxon>
        <taxon>Arthropoda</taxon>
        <taxon>Crustacea</taxon>
        <taxon>Branchiopoda</taxon>
        <taxon>Diplostraca</taxon>
        <taxon>Cladocera</taxon>
        <taxon>Anomopoda</taxon>
        <taxon>Daphniidae</taxon>
        <taxon>Daphnia</taxon>
    </lineage>
</organism>
<dbReference type="InParanoid" id="E9HRP8"/>
<evidence type="ECO:0000313" key="2">
    <source>
        <dbReference type="EMBL" id="EFX65582.1"/>
    </source>
</evidence>
<dbReference type="eggNOG" id="KOG3533">
    <property type="taxonomic scope" value="Eukaryota"/>
</dbReference>
<dbReference type="PANTHER" id="PTHR45816:SF4">
    <property type="entry name" value="RYR_IP3R HOMOLOGY ASSOCIATED DOMAIN-CONTAINING PROTEIN"/>
    <property type="match status" value="1"/>
</dbReference>
<proteinExistence type="predicted"/>
<dbReference type="PhylomeDB" id="E9HRP8"/>
<dbReference type="PANTHER" id="PTHR45816">
    <property type="entry name" value="MIR DOMAIN-CONTAINING PROTEIN"/>
    <property type="match status" value="1"/>
</dbReference>
<dbReference type="InterPro" id="IPR015925">
    <property type="entry name" value="Ryanodine_IP3_receptor"/>
</dbReference>
<evidence type="ECO:0000313" key="3">
    <source>
        <dbReference type="Proteomes" id="UP000000305"/>
    </source>
</evidence>
<accession>E9HRP8</accession>
<evidence type="ECO:0000256" key="1">
    <source>
        <dbReference type="SAM" id="MobiDB-lite"/>
    </source>
</evidence>
<dbReference type="STRING" id="6669.E9HRP8"/>
<dbReference type="HOGENOM" id="CLU_1152856_0_0_1"/>
<feature type="region of interest" description="Disordered" evidence="1">
    <location>
        <begin position="194"/>
        <end position="215"/>
    </location>
</feature>
<sequence>MPLSLRKKQAQAALKKEDPLVMDTKLKIIEILQFIMNMRLDYRISCLLSIFRREFDESSPSGGASGNDTPKLLEKRIDLESISLKAESIFDNHHTKIIGDLDGQGGKTFLRVLLLLTMHDSPPLVSGALRLLFRHFSQRHEVLQAFKQVQLLVSDSDVESYKQIKADLDGLRLLVEKSELWVYKAKMATAEDEVGSPGINGGGGDEKTVAIKKDL</sequence>
<reference evidence="2 3" key="1">
    <citation type="journal article" date="2011" name="Science">
        <title>The ecoresponsive genome of Daphnia pulex.</title>
        <authorList>
            <person name="Colbourne J.K."/>
            <person name="Pfrender M.E."/>
            <person name="Gilbert D."/>
            <person name="Thomas W.K."/>
            <person name="Tucker A."/>
            <person name="Oakley T.H."/>
            <person name="Tokishita S."/>
            <person name="Aerts A."/>
            <person name="Arnold G.J."/>
            <person name="Basu M.K."/>
            <person name="Bauer D.J."/>
            <person name="Caceres C.E."/>
            <person name="Carmel L."/>
            <person name="Casola C."/>
            <person name="Choi J.H."/>
            <person name="Detter J.C."/>
            <person name="Dong Q."/>
            <person name="Dusheyko S."/>
            <person name="Eads B.D."/>
            <person name="Frohlich T."/>
            <person name="Geiler-Samerotte K.A."/>
            <person name="Gerlach D."/>
            <person name="Hatcher P."/>
            <person name="Jogdeo S."/>
            <person name="Krijgsveld J."/>
            <person name="Kriventseva E.V."/>
            <person name="Kultz D."/>
            <person name="Laforsch C."/>
            <person name="Lindquist E."/>
            <person name="Lopez J."/>
            <person name="Manak J.R."/>
            <person name="Muller J."/>
            <person name="Pangilinan J."/>
            <person name="Patwardhan R.P."/>
            <person name="Pitluck S."/>
            <person name="Pritham E.J."/>
            <person name="Rechtsteiner A."/>
            <person name="Rho M."/>
            <person name="Rogozin I.B."/>
            <person name="Sakarya O."/>
            <person name="Salamov A."/>
            <person name="Schaack S."/>
            <person name="Shapiro H."/>
            <person name="Shiga Y."/>
            <person name="Skalitzky C."/>
            <person name="Smith Z."/>
            <person name="Souvorov A."/>
            <person name="Sung W."/>
            <person name="Tang Z."/>
            <person name="Tsuchiya D."/>
            <person name="Tu H."/>
            <person name="Vos H."/>
            <person name="Wang M."/>
            <person name="Wolf Y.I."/>
            <person name="Yamagata H."/>
            <person name="Yamada T."/>
            <person name="Ye Y."/>
            <person name="Shaw J.R."/>
            <person name="Andrews J."/>
            <person name="Crease T.J."/>
            <person name="Tang H."/>
            <person name="Lucas S.M."/>
            <person name="Robertson H.M."/>
            <person name="Bork P."/>
            <person name="Koonin E.V."/>
            <person name="Zdobnov E.M."/>
            <person name="Grigoriev I.V."/>
            <person name="Lynch M."/>
            <person name="Boore J.L."/>
        </authorList>
    </citation>
    <scope>NUCLEOTIDE SEQUENCE [LARGE SCALE GENOMIC DNA]</scope>
</reference>
<keyword evidence="3" id="KW-1185">Reference proteome</keyword>
<dbReference type="OrthoDB" id="6730732at2759"/>